<sequence>MNTKIRTLIVEDDVMQVTLLKFLIKKYFPEIELVGEAVNSVNCIDLLLVKKPDLLLLDIHLGKEINTLEILSEIKDITCKIIIISSCESFAVKAINYFNVAGYIVKPVEIIELKNVISKVVKEFKIKKQCNILSNKISNELIAISTTKSIELLSVKDIIYLEADGKYTVFHLVSGKTRVVSKNLGEYEKILPKHIFFRIHHKYIVNLQNVININRADGNYCYLINGKSLSIAKRRQESLRNFLHL</sequence>
<proteinExistence type="predicted"/>
<dbReference type="InterPro" id="IPR001789">
    <property type="entry name" value="Sig_transdc_resp-reg_receiver"/>
</dbReference>
<dbReference type="KEGG" id="pcea:J3359_05770"/>
<evidence type="ECO:0000259" key="2">
    <source>
        <dbReference type="PROSITE" id="PS50110"/>
    </source>
</evidence>
<dbReference type="InterPro" id="IPR007492">
    <property type="entry name" value="LytTR_DNA-bd_dom"/>
</dbReference>
<evidence type="ECO:0000256" key="1">
    <source>
        <dbReference type="PROSITE-ProRule" id="PRU00169"/>
    </source>
</evidence>
<feature type="domain" description="Response regulatory" evidence="2">
    <location>
        <begin position="6"/>
        <end position="121"/>
    </location>
</feature>
<reference evidence="4 5" key="1">
    <citation type="submission" date="2021-03" db="EMBL/GenBank/DDBJ databases">
        <title>Complete genome of Polaribacter_sp.SM13.</title>
        <authorList>
            <person name="Jeong S.W."/>
            <person name="Bae J.W."/>
        </authorList>
    </citation>
    <scope>NUCLEOTIDE SEQUENCE [LARGE SCALE GENOMIC DNA]</scope>
    <source>
        <strain evidence="4 5">SM13</strain>
    </source>
</reference>
<dbReference type="AlphaFoldDB" id="A0A975H886"/>
<keyword evidence="5" id="KW-1185">Reference proteome</keyword>
<evidence type="ECO:0000313" key="5">
    <source>
        <dbReference type="Proteomes" id="UP000663920"/>
    </source>
</evidence>
<accession>A0A975H886</accession>
<evidence type="ECO:0000259" key="3">
    <source>
        <dbReference type="PROSITE" id="PS50930"/>
    </source>
</evidence>
<keyword evidence="1" id="KW-0597">Phosphoprotein</keyword>
<dbReference type="GO" id="GO:0003677">
    <property type="term" value="F:DNA binding"/>
    <property type="evidence" value="ECO:0007669"/>
    <property type="project" value="InterPro"/>
</dbReference>
<name>A0A975H886_9FLAO</name>
<dbReference type="Pfam" id="PF00072">
    <property type="entry name" value="Response_reg"/>
    <property type="match status" value="1"/>
</dbReference>
<dbReference type="PROSITE" id="PS50930">
    <property type="entry name" value="HTH_LYTTR"/>
    <property type="match status" value="1"/>
</dbReference>
<gene>
    <name evidence="4" type="ORF">J3359_05770</name>
</gene>
<dbReference type="InterPro" id="IPR046947">
    <property type="entry name" value="LytR-like"/>
</dbReference>
<dbReference type="InterPro" id="IPR011006">
    <property type="entry name" value="CheY-like_superfamily"/>
</dbReference>
<dbReference type="RefSeq" id="WP_208079772.1">
    <property type="nucleotide sequence ID" value="NZ_CP071869.1"/>
</dbReference>
<dbReference type="EMBL" id="CP071869">
    <property type="protein sequence ID" value="QTE23774.1"/>
    <property type="molecule type" value="Genomic_DNA"/>
</dbReference>
<evidence type="ECO:0000313" key="4">
    <source>
        <dbReference type="EMBL" id="QTE23774.1"/>
    </source>
</evidence>
<dbReference type="Gene3D" id="2.40.50.1020">
    <property type="entry name" value="LytTr DNA-binding domain"/>
    <property type="match status" value="1"/>
</dbReference>
<dbReference type="PANTHER" id="PTHR37299:SF1">
    <property type="entry name" value="STAGE 0 SPORULATION PROTEIN A HOMOLOG"/>
    <property type="match status" value="1"/>
</dbReference>
<dbReference type="PANTHER" id="PTHR37299">
    <property type="entry name" value="TRANSCRIPTIONAL REGULATOR-RELATED"/>
    <property type="match status" value="1"/>
</dbReference>
<dbReference type="Gene3D" id="3.40.50.2300">
    <property type="match status" value="1"/>
</dbReference>
<dbReference type="GO" id="GO:0000156">
    <property type="term" value="F:phosphorelay response regulator activity"/>
    <property type="evidence" value="ECO:0007669"/>
    <property type="project" value="InterPro"/>
</dbReference>
<feature type="modified residue" description="4-aspartylphosphate" evidence="1">
    <location>
        <position position="58"/>
    </location>
</feature>
<feature type="domain" description="HTH LytTR-type" evidence="3">
    <location>
        <begin position="142"/>
        <end position="245"/>
    </location>
</feature>
<dbReference type="PROSITE" id="PS50110">
    <property type="entry name" value="RESPONSE_REGULATORY"/>
    <property type="match status" value="1"/>
</dbReference>
<dbReference type="SUPFAM" id="SSF52172">
    <property type="entry name" value="CheY-like"/>
    <property type="match status" value="1"/>
</dbReference>
<dbReference type="Pfam" id="PF04397">
    <property type="entry name" value="LytTR"/>
    <property type="match status" value="1"/>
</dbReference>
<dbReference type="SMART" id="SM00448">
    <property type="entry name" value="REC"/>
    <property type="match status" value="1"/>
</dbReference>
<protein>
    <submittedName>
        <fullName evidence="4">Response regulator transcription factor</fullName>
    </submittedName>
</protein>
<dbReference type="SMART" id="SM00850">
    <property type="entry name" value="LytTR"/>
    <property type="match status" value="1"/>
</dbReference>
<organism evidence="4 5">
    <name type="scientific">Polaribacter cellanae</name>
    <dbReference type="NCBI Taxonomy" id="2818493"/>
    <lineage>
        <taxon>Bacteria</taxon>
        <taxon>Pseudomonadati</taxon>
        <taxon>Bacteroidota</taxon>
        <taxon>Flavobacteriia</taxon>
        <taxon>Flavobacteriales</taxon>
        <taxon>Flavobacteriaceae</taxon>
    </lineage>
</organism>
<dbReference type="Proteomes" id="UP000663920">
    <property type="component" value="Chromosome"/>
</dbReference>